<dbReference type="Proteomes" id="UP000242432">
    <property type="component" value="Unassembled WGS sequence"/>
</dbReference>
<keyword evidence="1" id="KW-0378">Hydrolase</keyword>
<keyword evidence="1" id="KW-0540">Nuclease</keyword>
<dbReference type="SUPFAM" id="SSF52540">
    <property type="entry name" value="P-loop containing nucleoside triphosphate hydrolases"/>
    <property type="match status" value="1"/>
</dbReference>
<gene>
    <name evidence="1" type="ORF">SAMN02745213_01528</name>
</gene>
<proteinExistence type="predicted"/>
<evidence type="ECO:0000313" key="1">
    <source>
        <dbReference type="EMBL" id="SKA64366.1"/>
    </source>
</evidence>
<organism evidence="1 2">
    <name type="scientific">Succinivibrio dextrinosolvens DSM 3072</name>
    <dbReference type="NCBI Taxonomy" id="1123324"/>
    <lineage>
        <taxon>Bacteria</taxon>
        <taxon>Pseudomonadati</taxon>
        <taxon>Pseudomonadota</taxon>
        <taxon>Gammaproteobacteria</taxon>
        <taxon>Aeromonadales</taxon>
        <taxon>Succinivibrionaceae</taxon>
        <taxon>Succinivibrio</taxon>
    </lineage>
</organism>
<protein>
    <submittedName>
        <fullName evidence="1">Exonuclease SbcC</fullName>
    </submittedName>
</protein>
<keyword evidence="2" id="KW-1185">Reference proteome</keyword>
<dbReference type="GO" id="GO:0004527">
    <property type="term" value="F:exonuclease activity"/>
    <property type="evidence" value="ECO:0007669"/>
    <property type="project" value="UniProtKB-KW"/>
</dbReference>
<sequence>MIDPCEVFYASKGMNDELVSFFDSININQVLKDAELVERILGRPIVYARPTEELLTELVRELSAKIIPIDARVNVGWLEQIYNSYLKDLNWTSLTEEQVKAKRDYLRMIWNKKVSELLKTKLDASARLQDCIKHCSQRYNLYKKTKKALQSQRDKYIDEIISDMKILFYIYSGRIMQDCHYGRGLLIKPNFPKKRILFVSGSYKSDVDALYNMSSGQLVSLSIAFLLTLNKLYARSPMIAIDDPVQTIDDINLWGLIETLRHDFNQHFLLLSTHEQDYSQLLRDKFLK</sequence>
<dbReference type="Gene3D" id="3.40.50.300">
    <property type="entry name" value="P-loop containing nucleotide triphosphate hydrolases"/>
    <property type="match status" value="1"/>
</dbReference>
<evidence type="ECO:0000313" key="2">
    <source>
        <dbReference type="Proteomes" id="UP000242432"/>
    </source>
</evidence>
<dbReference type="InterPro" id="IPR027417">
    <property type="entry name" value="P-loop_NTPase"/>
</dbReference>
<keyword evidence="1" id="KW-0269">Exonuclease</keyword>
<reference evidence="2" key="1">
    <citation type="submission" date="2017-02" db="EMBL/GenBank/DDBJ databases">
        <authorList>
            <person name="Varghese N."/>
            <person name="Submissions S."/>
        </authorList>
    </citation>
    <scope>NUCLEOTIDE SEQUENCE [LARGE SCALE GENOMIC DNA]</scope>
    <source>
        <strain evidence="2">DSM 3072</strain>
    </source>
</reference>
<accession>A0A1T4VHD3</accession>
<dbReference type="AlphaFoldDB" id="A0A1T4VHD3"/>
<dbReference type="EMBL" id="FUXX01000025">
    <property type="protein sequence ID" value="SKA64366.1"/>
    <property type="molecule type" value="Genomic_DNA"/>
</dbReference>
<name>A0A1T4VHD3_9GAMM</name>